<dbReference type="InterPro" id="IPR011766">
    <property type="entry name" value="TPP_enzyme_TPP-bd"/>
</dbReference>
<evidence type="ECO:0000256" key="6">
    <source>
        <dbReference type="ARBA" id="ARBA00023014"/>
    </source>
</evidence>
<dbReference type="PANTHER" id="PTHR48084">
    <property type="entry name" value="2-OXOGLUTARATE OXIDOREDUCTASE SUBUNIT KORB-RELATED"/>
    <property type="match status" value="1"/>
</dbReference>
<evidence type="ECO:0000259" key="7">
    <source>
        <dbReference type="PROSITE" id="PS51379"/>
    </source>
</evidence>
<evidence type="ECO:0000256" key="5">
    <source>
        <dbReference type="ARBA" id="ARBA00023004"/>
    </source>
</evidence>
<accession>A0A6P1SV60</accession>
<name>A0A6P1SV60_9RHOB</name>
<dbReference type="InterPro" id="IPR002869">
    <property type="entry name" value="Pyrv_flavodox_OxRed_cen"/>
</dbReference>
<dbReference type="GO" id="GO:0016625">
    <property type="term" value="F:oxidoreductase activity, acting on the aldehyde or oxo group of donors, iron-sulfur protein as acceptor"/>
    <property type="evidence" value="ECO:0007669"/>
    <property type="project" value="UniProtKB-ARBA"/>
</dbReference>
<evidence type="ECO:0000256" key="2">
    <source>
        <dbReference type="ARBA" id="ARBA00022485"/>
    </source>
</evidence>
<evidence type="ECO:0000313" key="9">
    <source>
        <dbReference type="Proteomes" id="UP000464495"/>
    </source>
</evidence>
<dbReference type="CDD" id="cd07034">
    <property type="entry name" value="TPP_PYR_PFOR_IOR-alpha_like"/>
    <property type="match status" value="1"/>
</dbReference>
<dbReference type="SUPFAM" id="SSF53323">
    <property type="entry name" value="Pyruvate-ferredoxin oxidoreductase, PFOR, domain III"/>
    <property type="match status" value="1"/>
</dbReference>
<dbReference type="GO" id="GO:0051539">
    <property type="term" value="F:4 iron, 4 sulfur cluster binding"/>
    <property type="evidence" value="ECO:0007669"/>
    <property type="project" value="UniProtKB-KW"/>
</dbReference>
<reference evidence="8 9" key="1">
    <citation type="submission" date="2019-12" db="EMBL/GenBank/DDBJ databases">
        <title>Complete genome sequence of Algicella marina strain 9Alg 56(T) isolated from the red alga Tichocarpus crinitus.</title>
        <authorList>
            <person name="Kim S.-G."/>
            <person name="Nedashkovskaya O.I."/>
        </authorList>
    </citation>
    <scope>NUCLEOTIDE SEQUENCE [LARGE SCALE GENOMIC DNA]</scope>
    <source>
        <strain evidence="8 9">9Alg 56</strain>
    </source>
</reference>
<evidence type="ECO:0000313" key="8">
    <source>
        <dbReference type="EMBL" id="QHQ34584.1"/>
    </source>
</evidence>
<keyword evidence="2" id="KW-0479">Metal-binding</keyword>
<dbReference type="Proteomes" id="UP000464495">
    <property type="component" value="Chromosome"/>
</dbReference>
<dbReference type="GO" id="GO:0045333">
    <property type="term" value="P:cellular respiration"/>
    <property type="evidence" value="ECO:0007669"/>
    <property type="project" value="UniProtKB-ARBA"/>
</dbReference>
<dbReference type="RefSeq" id="WP_161861153.1">
    <property type="nucleotide sequence ID" value="NZ_CP046620.1"/>
</dbReference>
<dbReference type="SUPFAM" id="SSF52518">
    <property type="entry name" value="Thiamin diphosphate-binding fold (THDP-binding)"/>
    <property type="match status" value="2"/>
</dbReference>
<dbReference type="InterPro" id="IPR019752">
    <property type="entry name" value="Pyrv/ketoisovalerate_OxRed_cat"/>
</dbReference>
<dbReference type="NCBIfam" id="NF009589">
    <property type="entry name" value="PRK13030.1"/>
    <property type="match status" value="1"/>
</dbReference>
<dbReference type="Pfam" id="PF02775">
    <property type="entry name" value="TPP_enzyme_C"/>
    <property type="match status" value="1"/>
</dbReference>
<dbReference type="PANTHER" id="PTHR48084:SF3">
    <property type="entry name" value="SUBUNIT OF PYRUVATE:FLAVODOXIN OXIDOREDUCTASE"/>
    <property type="match status" value="1"/>
</dbReference>
<evidence type="ECO:0000256" key="1">
    <source>
        <dbReference type="ARBA" id="ARBA00022448"/>
    </source>
</evidence>
<dbReference type="Pfam" id="PF20169">
    <property type="entry name" value="DUF6537"/>
    <property type="match status" value="1"/>
</dbReference>
<evidence type="ECO:0000256" key="4">
    <source>
        <dbReference type="ARBA" id="ARBA00023002"/>
    </source>
</evidence>
<dbReference type="GO" id="GO:0044281">
    <property type="term" value="P:small molecule metabolic process"/>
    <property type="evidence" value="ECO:0007669"/>
    <property type="project" value="UniProtKB-ARBA"/>
</dbReference>
<dbReference type="SUPFAM" id="SSF52922">
    <property type="entry name" value="TK C-terminal domain-like"/>
    <property type="match status" value="1"/>
</dbReference>
<dbReference type="InterPro" id="IPR002880">
    <property type="entry name" value="Pyrv_Fd/Flavodoxin_OxRdtase_N"/>
</dbReference>
<proteinExistence type="predicted"/>
<organism evidence="8 9">
    <name type="scientific">Algicella marina</name>
    <dbReference type="NCBI Taxonomy" id="2683284"/>
    <lineage>
        <taxon>Bacteria</taxon>
        <taxon>Pseudomonadati</taxon>
        <taxon>Pseudomonadota</taxon>
        <taxon>Alphaproteobacteria</taxon>
        <taxon>Rhodobacterales</taxon>
        <taxon>Paracoccaceae</taxon>
        <taxon>Algicella</taxon>
    </lineage>
</organism>
<dbReference type="KEGG" id="amaq:GO499_04950"/>
<dbReference type="GO" id="GO:0030976">
    <property type="term" value="F:thiamine pyrophosphate binding"/>
    <property type="evidence" value="ECO:0007669"/>
    <property type="project" value="InterPro"/>
</dbReference>
<dbReference type="PROSITE" id="PS51379">
    <property type="entry name" value="4FE4S_FER_2"/>
    <property type="match status" value="1"/>
</dbReference>
<keyword evidence="9" id="KW-1185">Reference proteome</keyword>
<protein>
    <submittedName>
        <fullName evidence="8">Indolepyruvate ferredoxin oxidoreductase family protein</fullName>
    </submittedName>
</protein>
<dbReference type="InterPro" id="IPR029061">
    <property type="entry name" value="THDP-binding"/>
</dbReference>
<dbReference type="InterPro" id="IPR009014">
    <property type="entry name" value="Transketo_C/PFOR_II"/>
</dbReference>
<dbReference type="InterPro" id="IPR051457">
    <property type="entry name" value="2-oxoacid:Fd_oxidoreductase"/>
</dbReference>
<keyword evidence="4" id="KW-0560">Oxidoreductase</keyword>
<keyword evidence="8" id="KW-0670">Pyruvate</keyword>
<gene>
    <name evidence="8" type="ORF">GO499_04950</name>
</gene>
<dbReference type="Pfam" id="PF01558">
    <property type="entry name" value="POR"/>
    <property type="match status" value="1"/>
</dbReference>
<feature type="domain" description="4Fe-4S ferredoxin-type" evidence="7">
    <location>
        <begin position="708"/>
        <end position="738"/>
    </location>
</feature>
<dbReference type="Gene3D" id="3.40.50.970">
    <property type="match status" value="1"/>
</dbReference>
<sequence>MGQRAGIGDSVKDSQLVPVGPSGHRHFPFFQFPYQIAPVFRPEIALTANFLAGIRKLREARPVTSKNALLVNKADLECRKTVTGALKMTLQKVSLKDRYDLSQKTVLLSGTQALVRLPMMQKVRDRAAGHSTAGYVTGYRGSPLGAVDLQMARAKAELAAHEIVFNPGLNEDLAATALWGTQQAELRGEGTHDGVFGLWYAKGPGVDRTGDVFRHANMAGTSPLGGVIAAMGDDHTGESSTVLHQSEFALVDALMPILSPAGVQEVLDYGLLGWALSRYSGCWVGLKCVKDTVEVTQVVNADPHRLTITTPTDFPMPPDGVNIRLGDTPAAQEARLHDHKRFAAEAFGRANKIDKRMGGQAGARIGIVSAGKSWLDTVHALDLLGIKADDMPALGITTYKVGMVWPLDMRSFREWAEDLELIIVVEEKRKLIEVQIKEAIFDERHGRRVIGWKGEQGETVFSVKGALDPVTIARKLGTLLAAEGLEAPIAAARARLEDAARADNAEEIATRNPWFCSGCPHNSSTKLPEGARAYAGIGCHYMVQWMDRETTGFTHMGGEGANWIGEAPFSRRGHVFQNLGDGTYNHSGVQAIRAALAAGTTITYKILYNDAVAMTGGQHNDGDLTAPQIARELVAMGVKEVVGVYDEKEEIDRTAFPSSVKLHPRAELMDVQKRLEKIPGVTAIVYIQTCAAEKRRRRKRGEFPDPDRRVFINPAVCEGCGDCGVQSNCVSILPLETPLGRKRQIDQSSCNKDFSCLQGFCPSFVTLEGAKPKKGKAADLDLPDLPAPTLPAINGTHNIVITGVGGTGVVTVGALLGMAAHLEGKGSGVMEMAGLAQKGGAVHIHCRIAEKPGDITAIRVATGEADAVIGGDMVVAAGSKTLGLMTRGRTRAVLNTHEIITGAFTRDTAFRLPTDKLTLSLRARVGEDALAPLNATQLAEKLLGDAIYANVLMLGAAFQAGLVPLSEEALLKAIELNGAGVEGNQRAFAIGRWAIAFPADAARTITPEQPAEETLADVTDYRAAHLTAYQNASLAARYRAAVAAAEKLDPEFALAVARGYHKLLAYKDEYEVARLHSETIEAQVAEAFDGTRRMRFHLAPPILGGKDANGHPRKRAFGPWILSAFRLLARFKIMRGTPFDPFGRTAERRMERALISEYEGDLANVSAGFTPETRDLAIAWADLPLQIRGFGHVKAAHAAAAAKRREELLAAIRSGGAPGTARAAE</sequence>
<dbReference type="Gene3D" id="3.40.920.10">
    <property type="entry name" value="Pyruvate-ferredoxin oxidoreductase, PFOR, domain III"/>
    <property type="match status" value="1"/>
</dbReference>
<keyword evidence="3" id="KW-0249">Electron transport</keyword>
<keyword evidence="1" id="KW-0813">Transport</keyword>
<dbReference type="EMBL" id="CP046620">
    <property type="protein sequence ID" value="QHQ34584.1"/>
    <property type="molecule type" value="Genomic_DNA"/>
</dbReference>
<keyword evidence="2" id="KW-0004">4Fe-4S</keyword>
<keyword evidence="6" id="KW-0411">Iron-sulfur</keyword>
<dbReference type="NCBIfam" id="NF009588">
    <property type="entry name" value="PRK13029.1"/>
    <property type="match status" value="1"/>
</dbReference>
<keyword evidence="5" id="KW-0408">Iron</keyword>
<dbReference type="AlphaFoldDB" id="A0A6P1SV60"/>
<evidence type="ECO:0000256" key="3">
    <source>
        <dbReference type="ARBA" id="ARBA00022982"/>
    </source>
</evidence>
<dbReference type="InterPro" id="IPR017896">
    <property type="entry name" value="4Fe4S_Fe-S-bd"/>
</dbReference>
<dbReference type="InterPro" id="IPR046667">
    <property type="entry name" value="DUF6537"/>
</dbReference>